<dbReference type="InterPro" id="IPR011993">
    <property type="entry name" value="PH-like_dom_sf"/>
</dbReference>
<name>A0A0M0JW47_9EUKA</name>
<dbReference type="PROSITE" id="PS50106">
    <property type="entry name" value="PDZ"/>
    <property type="match status" value="1"/>
</dbReference>
<gene>
    <name evidence="4" type="ORF">Ctob_013073</name>
</gene>
<feature type="domain" description="PH" evidence="2">
    <location>
        <begin position="41"/>
        <end position="215"/>
    </location>
</feature>
<dbReference type="Proteomes" id="UP000037460">
    <property type="component" value="Unassembled WGS sequence"/>
</dbReference>
<accession>A0A0M0JW47</accession>
<dbReference type="SMART" id="SM00233">
    <property type="entry name" value="PH"/>
    <property type="match status" value="1"/>
</dbReference>
<evidence type="ECO:0008006" key="6">
    <source>
        <dbReference type="Google" id="ProtNLM"/>
    </source>
</evidence>
<dbReference type="Gene3D" id="2.30.29.30">
    <property type="entry name" value="Pleckstrin-homology domain (PH domain)/Phosphotyrosine-binding domain (PTB)"/>
    <property type="match status" value="1"/>
</dbReference>
<feature type="compositionally biased region" description="Basic and acidic residues" evidence="1">
    <location>
        <begin position="272"/>
        <end position="283"/>
    </location>
</feature>
<dbReference type="SUPFAM" id="SSF50729">
    <property type="entry name" value="PH domain-like"/>
    <property type="match status" value="1"/>
</dbReference>
<keyword evidence="5" id="KW-1185">Reference proteome</keyword>
<dbReference type="Gene3D" id="2.30.42.10">
    <property type="match status" value="1"/>
</dbReference>
<dbReference type="Pfam" id="PF00169">
    <property type="entry name" value="PH"/>
    <property type="match status" value="1"/>
</dbReference>
<feature type="region of interest" description="Disordered" evidence="1">
    <location>
        <begin position="252"/>
        <end position="283"/>
    </location>
</feature>
<sequence>MFEQPTAASSHGAFSDLSGPSLAVQRATESGCGVLSVGRSWVQFEGWVLKEAGMAGGWHLRYFVVSGDRLEYFKEEKVKLHDAGESPATALMVAGIEVDHTNVVSAVQSPQKVGGVQEGDVVIGVNGEPVLDRRVSDAVAGASSGAVTLTVLRPKGRIALLGATVAAAGPRKQGGHVLTITVTESSSSRRSRYNLVCAEERLCAGWIASIKEAIGAAQMDEIKSALSQALHIQALQPEAQLASSLLPAGAPAPAEPVLKRSMSATDASKPPPSHEEVRSALGC</sequence>
<evidence type="ECO:0000313" key="5">
    <source>
        <dbReference type="Proteomes" id="UP000037460"/>
    </source>
</evidence>
<proteinExistence type="predicted"/>
<dbReference type="OrthoDB" id="185175at2759"/>
<evidence type="ECO:0000313" key="4">
    <source>
        <dbReference type="EMBL" id="KOO30770.1"/>
    </source>
</evidence>
<evidence type="ECO:0000256" key="1">
    <source>
        <dbReference type="SAM" id="MobiDB-lite"/>
    </source>
</evidence>
<evidence type="ECO:0000259" key="3">
    <source>
        <dbReference type="PROSITE" id="PS50106"/>
    </source>
</evidence>
<evidence type="ECO:0000259" key="2">
    <source>
        <dbReference type="PROSITE" id="PS50003"/>
    </source>
</evidence>
<organism evidence="4 5">
    <name type="scientific">Chrysochromulina tobinii</name>
    <dbReference type="NCBI Taxonomy" id="1460289"/>
    <lineage>
        <taxon>Eukaryota</taxon>
        <taxon>Haptista</taxon>
        <taxon>Haptophyta</taxon>
        <taxon>Prymnesiophyceae</taxon>
        <taxon>Prymnesiales</taxon>
        <taxon>Chrysochromulinaceae</taxon>
        <taxon>Chrysochromulina</taxon>
    </lineage>
</organism>
<reference evidence="5" key="1">
    <citation type="journal article" date="2015" name="PLoS Genet.">
        <title>Genome Sequence and Transcriptome Analyses of Chrysochromulina tobin: Metabolic Tools for Enhanced Algal Fitness in the Prominent Order Prymnesiales (Haptophyceae).</title>
        <authorList>
            <person name="Hovde B.T."/>
            <person name="Deodato C.R."/>
            <person name="Hunsperger H.M."/>
            <person name="Ryken S.A."/>
            <person name="Yost W."/>
            <person name="Jha R.K."/>
            <person name="Patterson J."/>
            <person name="Monnat R.J. Jr."/>
            <person name="Barlow S.B."/>
            <person name="Starkenburg S.R."/>
            <person name="Cattolico R.A."/>
        </authorList>
    </citation>
    <scope>NUCLEOTIDE SEQUENCE</scope>
    <source>
        <strain evidence="5">CCMP291</strain>
    </source>
</reference>
<dbReference type="EMBL" id="JWZX01002167">
    <property type="protein sequence ID" value="KOO30770.1"/>
    <property type="molecule type" value="Genomic_DNA"/>
</dbReference>
<dbReference type="PROSITE" id="PS50003">
    <property type="entry name" value="PH_DOMAIN"/>
    <property type="match status" value="1"/>
</dbReference>
<dbReference type="InterPro" id="IPR001849">
    <property type="entry name" value="PH_domain"/>
</dbReference>
<comment type="caution">
    <text evidence="4">The sequence shown here is derived from an EMBL/GenBank/DDBJ whole genome shotgun (WGS) entry which is preliminary data.</text>
</comment>
<protein>
    <recommendedName>
        <fullName evidence="6">PDZ domain-containing protein</fullName>
    </recommendedName>
</protein>
<dbReference type="InterPro" id="IPR036034">
    <property type="entry name" value="PDZ_sf"/>
</dbReference>
<dbReference type="AlphaFoldDB" id="A0A0M0JW47"/>
<dbReference type="Pfam" id="PF00595">
    <property type="entry name" value="PDZ"/>
    <property type="match status" value="1"/>
</dbReference>
<dbReference type="SUPFAM" id="SSF50156">
    <property type="entry name" value="PDZ domain-like"/>
    <property type="match status" value="1"/>
</dbReference>
<feature type="domain" description="PDZ" evidence="3">
    <location>
        <begin position="77"/>
        <end position="155"/>
    </location>
</feature>
<dbReference type="InterPro" id="IPR001478">
    <property type="entry name" value="PDZ"/>
</dbReference>